<sequence length="53" mass="5906">MPDRSKFGEPRKTCAACRHRNTIRSRTTGFSSNFLLNITNGKISSVMVNLAYG</sequence>
<name>A0A164XPL2_9CRUS</name>
<dbReference type="AlphaFoldDB" id="A0A164XPL2"/>
<evidence type="ECO:0000313" key="2">
    <source>
        <dbReference type="Proteomes" id="UP000076858"/>
    </source>
</evidence>
<keyword evidence="2" id="KW-1185">Reference proteome</keyword>
<evidence type="ECO:0000313" key="1">
    <source>
        <dbReference type="EMBL" id="KZS14441.1"/>
    </source>
</evidence>
<reference evidence="1 2" key="1">
    <citation type="submission" date="2016-03" db="EMBL/GenBank/DDBJ databases">
        <title>EvidentialGene: Evidence-directed Construction of Genes on Genomes.</title>
        <authorList>
            <person name="Gilbert D.G."/>
            <person name="Choi J.-H."/>
            <person name="Mockaitis K."/>
            <person name="Colbourne J."/>
            <person name="Pfrender M."/>
        </authorList>
    </citation>
    <scope>NUCLEOTIDE SEQUENCE [LARGE SCALE GENOMIC DNA]</scope>
    <source>
        <strain evidence="1 2">Xinb3</strain>
        <tissue evidence="1">Complete organism</tissue>
    </source>
</reference>
<organism evidence="1 2">
    <name type="scientific">Daphnia magna</name>
    <dbReference type="NCBI Taxonomy" id="35525"/>
    <lineage>
        <taxon>Eukaryota</taxon>
        <taxon>Metazoa</taxon>
        <taxon>Ecdysozoa</taxon>
        <taxon>Arthropoda</taxon>
        <taxon>Crustacea</taxon>
        <taxon>Branchiopoda</taxon>
        <taxon>Diplostraca</taxon>
        <taxon>Cladocera</taxon>
        <taxon>Anomopoda</taxon>
        <taxon>Daphniidae</taxon>
        <taxon>Daphnia</taxon>
    </lineage>
</organism>
<proteinExistence type="predicted"/>
<gene>
    <name evidence="1" type="ORF">APZ42_019756</name>
</gene>
<protein>
    <submittedName>
        <fullName evidence="1">Uncharacterized protein</fullName>
    </submittedName>
</protein>
<accession>A0A164XPL2</accession>
<dbReference type="Proteomes" id="UP000076858">
    <property type="component" value="Unassembled WGS sequence"/>
</dbReference>
<comment type="caution">
    <text evidence="1">The sequence shown here is derived from an EMBL/GenBank/DDBJ whole genome shotgun (WGS) entry which is preliminary data.</text>
</comment>
<dbReference type="EMBL" id="LRGB01000944">
    <property type="protein sequence ID" value="KZS14441.1"/>
    <property type="molecule type" value="Genomic_DNA"/>
</dbReference>